<sequence>MGKGEDTNRQILAGGVREASRIGLTHLTIGSLATALDMSKSGLYAHFGSKEKLQLDILDFAADHFTRAVILPALQQPAGQPRLRTLIERWMGWSGGKEEYALPGGCLFAAAASELDDSPDGPVRDRLADYHAQFMDVIRRVHRSAVTAGDVPDTDDDAFAHHLYALMLGHHFGVRMMRDPLAEAHTWAAVERLLA</sequence>
<dbReference type="EMBL" id="CP154795">
    <property type="protein sequence ID" value="XAN06233.1"/>
    <property type="molecule type" value="Genomic_DNA"/>
</dbReference>
<reference evidence="6 7" key="1">
    <citation type="submission" date="2024-04" db="EMBL/GenBank/DDBJ databases">
        <title>Isolation of an actinomycete strain from pig manure.</title>
        <authorList>
            <person name="Gong T."/>
            <person name="Yu Z."/>
            <person name="An M."/>
            <person name="Wei C."/>
            <person name="Yang W."/>
            <person name="Liu L."/>
        </authorList>
    </citation>
    <scope>NUCLEOTIDE SEQUENCE [LARGE SCALE GENOMIC DNA]</scope>
    <source>
        <strain evidence="6 7">ZF39</strain>
    </source>
</reference>
<dbReference type="InterPro" id="IPR036271">
    <property type="entry name" value="Tet_transcr_reg_TetR-rel_C_sf"/>
</dbReference>
<evidence type="ECO:0000313" key="6">
    <source>
        <dbReference type="EMBL" id="XAN06233.1"/>
    </source>
</evidence>
<dbReference type="Pfam" id="PF16925">
    <property type="entry name" value="TetR_C_13"/>
    <property type="match status" value="1"/>
</dbReference>
<name>A0ABZ3FJN3_9ACTN</name>
<dbReference type="SUPFAM" id="SSF46689">
    <property type="entry name" value="Homeodomain-like"/>
    <property type="match status" value="1"/>
</dbReference>
<dbReference type="SUPFAM" id="SSF48498">
    <property type="entry name" value="Tetracyclin repressor-like, C-terminal domain"/>
    <property type="match status" value="1"/>
</dbReference>
<dbReference type="InterPro" id="IPR011075">
    <property type="entry name" value="TetR_C"/>
</dbReference>
<dbReference type="PANTHER" id="PTHR47506:SF6">
    <property type="entry name" value="HTH-TYPE TRANSCRIPTIONAL REPRESSOR NEMR"/>
    <property type="match status" value="1"/>
</dbReference>
<protein>
    <submittedName>
        <fullName evidence="6">TetR/AcrR family transcriptional regulator</fullName>
    </submittedName>
</protein>
<evidence type="ECO:0000313" key="7">
    <source>
        <dbReference type="Proteomes" id="UP001442841"/>
    </source>
</evidence>
<feature type="DNA-binding region" description="H-T-H motif" evidence="4">
    <location>
        <begin position="28"/>
        <end position="47"/>
    </location>
</feature>
<evidence type="ECO:0000256" key="4">
    <source>
        <dbReference type="PROSITE-ProRule" id="PRU00335"/>
    </source>
</evidence>
<keyword evidence="7" id="KW-1185">Reference proteome</keyword>
<dbReference type="Proteomes" id="UP001442841">
    <property type="component" value="Chromosome"/>
</dbReference>
<keyword evidence="1" id="KW-0805">Transcription regulation</keyword>
<dbReference type="Gene3D" id="1.10.10.60">
    <property type="entry name" value="Homeodomain-like"/>
    <property type="match status" value="1"/>
</dbReference>
<proteinExistence type="predicted"/>
<dbReference type="PROSITE" id="PS50977">
    <property type="entry name" value="HTH_TETR_2"/>
    <property type="match status" value="1"/>
</dbReference>
<dbReference type="InterPro" id="IPR009057">
    <property type="entry name" value="Homeodomain-like_sf"/>
</dbReference>
<dbReference type="Pfam" id="PF00440">
    <property type="entry name" value="TetR_N"/>
    <property type="match status" value="1"/>
</dbReference>
<gene>
    <name evidence="6" type="ORF">AADG42_02545</name>
</gene>
<dbReference type="InterPro" id="IPR001647">
    <property type="entry name" value="HTH_TetR"/>
</dbReference>
<feature type="domain" description="HTH tetR-type" evidence="5">
    <location>
        <begin position="5"/>
        <end position="65"/>
    </location>
</feature>
<organism evidence="6 7">
    <name type="scientific">Ammonicoccus fulvus</name>
    <dbReference type="NCBI Taxonomy" id="3138240"/>
    <lineage>
        <taxon>Bacteria</taxon>
        <taxon>Bacillati</taxon>
        <taxon>Actinomycetota</taxon>
        <taxon>Actinomycetes</taxon>
        <taxon>Propionibacteriales</taxon>
        <taxon>Propionibacteriaceae</taxon>
        <taxon>Ammonicoccus</taxon>
    </lineage>
</organism>
<dbReference type="RefSeq" id="WP_425307665.1">
    <property type="nucleotide sequence ID" value="NZ_CP154795.1"/>
</dbReference>
<accession>A0ABZ3FJN3</accession>
<keyword evidence="2 4" id="KW-0238">DNA-binding</keyword>
<evidence type="ECO:0000259" key="5">
    <source>
        <dbReference type="PROSITE" id="PS50977"/>
    </source>
</evidence>
<evidence type="ECO:0000256" key="2">
    <source>
        <dbReference type="ARBA" id="ARBA00023125"/>
    </source>
</evidence>
<dbReference type="Gene3D" id="1.10.357.10">
    <property type="entry name" value="Tetracycline Repressor, domain 2"/>
    <property type="match status" value="1"/>
</dbReference>
<dbReference type="PANTHER" id="PTHR47506">
    <property type="entry name" value="TRANSCRIPTIONAL REGULATORY PROTEIN"/>
    <property type="match status" value="1"/>
</dbReference>
<evidence type="ECO:0000256" key="3">
    <source>
        <dbReference type="ARBA" id="ARBA00023163"/>
    </source>
</evidence>
<evidence type="ECO:0000256" key="1">
    <source>
        <dbReference type="ARBA" id="ARBA00023015"/>
    </source>
</evidence>
<keyword evidence="3" id="KW-0804">Transcription</keyword>